<feature type="non-terminal residue" evidence="1">
    <location>
        <position position="1"/>
    </location>
</feature>
<accession>A0A0B1S2X0</accession>
<reference evidence="1 2" key="1">
    <citation type="submission" date="2014-03" db="EMBL/GenBank/DDBJ databases">
        <title>Draft genome of the hookworm Oesophagostomum dentatum.</title>
        <authorList>
            <person name="Mitreva M."/>
        </authorList>
    </citation>
    <scope>NUCLEOTIDE SEQUENCE [LARGE SCALE GENOMIC DNA]</scope>
    <source>
        <strain evidence="1 2">OD-Hann</strain>
    </source>
</reference>
<protein>
    <recommendedName>
        <fullName evidence="3">MULE transposase domain-containing protein</fullName>
    </recommendedName>
</protein>
<dbReference type="EMBL" id="KN603826">
    <property type="protein sequence ID" value="KHJ79668.1"/>
    <property type="molecule type" value="Genomic_DNA"/>
</dbReference>
<evidence type="ECO:0000313" key="1">
    <source>
        <dbReference type="EMBL" id="KHJ79668.1"/>
    </source>
</evidence>
<gene>
    <name evidence="1" type="ORF">OESDEN_20680</name>
</gene>
<sequence>FEDNVTYNPIYAGKKPKPVCQQQNNVVRARAGEEPGIRDEMIAHFCKEGPISRKETIRRAIKTNAVDEAPADMLHIPDELRLLPDGSPFVHQMDSAQHIYYNKATIEKAARNGLLALVADGVRSFQPRQLKPQGQLYTVHGVGVWRGGVGVPCSMPLQVRRLSRSTPPYSTTSGMPCKAAPIPLAFDFEKAAINAAGRVFPTATVQGCAFHLAQAWNRKRDKVPKEAFAPCEGFLRYLKETWYDNEVFSDLWDRYGVEELRTTNLAEAYHR</sequence>
<evidence type="ECO:0008006" key="3">
    <source>
        <dbReference type="Google" id="ProtNLM"/>
    </source>
</evidence>
<organism evidence="1 2">
    <name type="scientific">Oesophagostomum dentatum</name>
    <name type="common">Nodular worm</name>
    <dbReference type="NCBI Taxonomy" id="61180"/>
    <lineage>
        <taxon>Eukaryota</taxon>
        <taxon>Metazoa</taxon>
        <taxon>Ecdysozoa</taxon>
        <taxon>Nematoda</taxon>
        <taxon>Chromadorea</taxon>
        <taxon>Rhabditida</taxon>
        <taxon>Rhabditina</taxon>
        <taxon>Rhabditomorpha</taxon>
        <taxon>Strongyloidea</taxon>
        <taxon>Strongylidae</taxon>
        <taxon>Oesophagostomum</taxon>
    </lineage>
</organism>
<dbReference type="AlphaFoldDB" id="A0A0B1S2X0"/>
<proteinExistence type="predicted"/>
<name>A0A0B1S2X0_OESDE</name>
<keyword evidence="2" id="KW-1185">Reference proteome</keyword>
<evidence type="ECO:0000313" key="2">
    <source>
        <dbReference type="Proteomes" id="UP000053660"/>
    </source>
</evidence>
<dbReference type="Proteomes" id="UP000053660">
    <property type="component" value="Unassembled WGS sequence"/>
</dbReference>
<dbReference type="OrthoDB" id="5839148at2759"/>